<proteinExistence type="predicted"/>
<dbReference type="EMBL" id="VFRQ01000005">
    <property type="protein sequence ID" value="TPE43982.1"/>
    <property type="molecule type" value="Genomic_DNA"/>
</dbReference>
<dbReference type="OrthoDB" id="1151239at2"/>
<dbReference type="RefSeq" id="WP_140621605.1">
    <property type="nucleotide sequence ID" value="NZ_VFRQ01000005.1"/>
</dbReference>
<dbReference type="Proteomes" id="UP000316727">
    <property type="component" value="Unassembled WGS sequence"/>
</dbReference>
<reference evidence="1 2" key="1">
    <citation type="submission" date="2019-06" db="EMBL/GenBank/DDBJ databases">
        <title>A novel bacterium of genus Pontibacter, isolated from marine sediment.</title>
        <authorList>
            <person name="Huang H."/>
            <person name="Mo K."/>
            <person name="Hu Y."/>
        </authorList>
    </citation>
    <scope>NUCLEOTIDE SEQUENCE [LARGE SCALE GENOMIC DNA]</scope>
    <source>
        <strain evidence="1 2">HB172049</strain>
    </source>
</reference>
<organism evidence="1 2">
    <name type="scientific">Pontibacter mangrovi</name>
    <dbReference type="NCBI Taxonomy" id="2589816"/>
    <lineage>
        <taxon>Bacteria</taxon>
        <taxon>Pseudomonadati</taxon>
        <taxon>Bacteroidota</taxon>
        <taxon>Cytophagia</taxon>
        <taxon>Cytophagales</taxon>
        <taxon>Hymenobacteraceae</taxon>
        <taxon>Pontibacter</taxon>
    </lineage>
</organism>
<dbReference type="Gene3D" id="3.40.50.300">
    <property type="entry name" value="P-loop containing nucleotide triphosphate hydrolases"/>
    <property type="match status" value="1"/>
</dbReference>
<name>A0A501W5H5_9BACT</name>
<dbReference type="AlphaFoldDB" id="A0A501W5H5"/>
<comment type="caution">
    <text evidence="1">The sequence shown here is derived from an EMBL/GenBank/DDBJ whole genome shotgun (WGS) entry which is preliminary data.</text>
</comment>
<protein>
    <submittedName>
        <fullName evidence="1">Uncharacterized protein</fullName>
    </submittedName>
</protein>
<gene>
    <name evidence="1" type="ORF">FJM65_11190</name>
</gene>
<dbReference type="InterPro" id="IPR027417">
    <property type="entry name" value="P-loop_NTPase"/>
</dbReference>
<keyword evidence="2" id="KW-1185">Reference proteome</keyword>
<accession>A0A501W5H5</accession>
<evidence type="ECO:0000313" key="1">
    <source>
        <dbReference type="EMBL" id="TPE43982.1"/>
    </source>
</evidence>
<sequence length="494" mass="57744">MQSKERRVYVNAKQVQFLNARQKRRSFVGGRGSGKSTVYGHVQYQRFNYLPRAKVFTAGLTYNQILTKTLPSAMDAWDALGLREYDKKTGLGHFVVGVKPPSDWLKPYQAPRNYENAITFLNGFTIEMLSMDRPDSNRGGNYDGGDCDESALLKEDQVNKVLMPMIRGNIYRFNHFMHQSFFDYTSSPWLPSGQWVFKTQELAQEEPDNYLYIESTAYDNVAVLGADYLSKLKKQMTKLEWDVEVMNKRLTKLPNSFYPAFNDERHLNFKTFSYDQDEETGLWTTGNSFYNSKQPIETSWDFNAAFTSMIVCQDRGNEYRIINELYIEEDTEVSKVDALTDLFIKEYENHLCKEVFIYGDRNGNNKSPGDTKTFYEKIMDRLRQKGWEPTLMVQGLDPDHLLKHIFINDMLSEKNKSWPVIRMDQNRCKWLPISITNSPIKPDYRKDKSSERLLIDQKRTTHLSDCFDNIIYRKFSHLANQAPETYQVYFLGRG</sequence>
<evidence type="ECO:0000313" key="2">
    <source>
        <dbReference type="Proteomes" id="UP000316727"/>
    </source>
</evidence>